<keyword evidence="2" id="KW-1133">Transmembrane helix</keyword>
<keyword evidence="2" id="KW-0812">Transmembrane</keyword>
<feature type="region of interest" description="Disordered" evidence="1">
    <location>
        <begin position="58"/>
        <end position="151"/>
    </location>
</feature>
<evidence type="ECO:0000313" key="4">
    <source>
        <dbReference type="Proteomes" id="UP000799772"/>
    </source>
</evidence>
<feature type="transmembrane region" description="Helical" evidence="2">
    <location>
        <begin position="306"/>
        <end position="324"/>
    </location>
</feature>
<feature type="compositionally biased region" description="Low complexity" evidence="1">
    <location>
        <begin position="113"/>
        <end position="133"/>
    </location>
</feature>
<evidence type="ECO:0000313" key="3">
    <source>
        <dbReference type="EMBL" id="KAF2093127.1"/>
    </source>
</evidence>
<name>A0A9P4I4Q7_9PEZI</name>
<organism evidence="3 4">
    <name type="scientific">Rhizodiscina lignyota</name>
    <dbReference type="NCBI Taxonomy" id="1504668"/>
    <lineage>
        <taxon>Eukaryota</taxon>
        <taxon>Fungi</taxon>
        <taxon>Dikarya</taxon>
        <taxon>Ascomycota</taxon>
        <taxon>Pezizomycotina</taxon>
        <taxon>Dothideomycetes</taxon>
        <taxon>Pleosporomycetidae</taxon>
        <taxon>Aulographales</taxon>
        <taxon>Rhizodiscinaceae</taxon>
        <taxon>Rhizodiscina</taxon>
    </lineage>
</organism>
<evidence type="ECO:0008006" key="5">
    <source>
        <dbReference type="Google" id="ProtNLM"/>
    </source>
</evidence>
<sequence>MAPQQHEQLSHEDAKGQLDAILLRDPDDRLAPLLCTEGDTHIYTKSFPSENFLAGTYGTAGPSTTTPSSQPSNPVFSAETGNTFTEPSSCAASNNGNNTKKQSVTWSVVANRGSSTDDSSGAGSGSDTDQTGTVEVGNMGSHFEPGAARRAVKDKKKYRPYICHCRRKLDTGRTDTRTVLENQPTHHTEPSASDRDVEADYQLVNKPTSASSPWPSKLKMVSMIAFCSLATILGALFFALANTNHETSEVISAILIGLLTVSVIVLSLAVVRTHGESPKAARCIFSLGVGLIAFTASLLALSIGRSFADCCLVLIATVVVLMPLQGELTTLLS</sequence>
<keyword evidence="4" id="KW-1185">Reference proteome</keyword>
<feature type="transmembrane region" description="Helical" evidence="2">
    <location>
        <begin position="220"/>
        <end position="238"/>
    </location>
</feature>
<feature type="transmembrane region" description="Helical" evidence="2">
    <location>
        <begin position="283"/>
        <end position="300"/>
    </location>
</feature>
<evidence type="ECO:0000256" key="1">
    <source>
        <dbReference type="SAM" id="MobiDB-lite"/>
    </source>
</evidence>
<evidence type="ECO:0000256" key="2">
    <source>
        <dbReference type="SAM" id="Phobius"/>
    </source>
</evidence>
<feature type="region of interest" description="Disordered" evidence="1">
    <location>
        <begin position="174"/>
        <end position="195"/>
    </location>
</feature>
<feature type="compositionally biased region" description="Low complexity" evidence="1">
    <location>
        <begin position="58"/>
        <end position="74"/>
    </location>
</feature>
<dbReference type="Proteomes" id="UP000799772">
    <property type="component" value="Unassembled WGS sequence"/>
</dbReference>
<dbReference type="EMBL" id="ML978139">
    <property type="protein sequence ID" value="KAF2093127.1"/>
    <property type="molecule type" value="Genomic_DNA"/>
</dbReference>
<protein>
    <recommendedName>
        <fullName evidence="5">Transmembrane protein</fullName>
    </recommendedName>
</protein>
<dbReference type="AlphaFoldDB" id="A0A9P4I4Q7"/>
<feature type="transmembrane region" description="Helical" evidence="2">
    <location>
        <begin position="250"/>
        <end position="271"/>
    </location>
</feature>
<reference evidence="3" key="1">
    <citation type="journal article" date="2020" name="Stud. Mycol.">
        <title>101 Dothideomycetes genomes: a test case for predicting lifestyles and emergence of pathogens.</title>
        <authorList>
            <person name="Haridas S."/>
            <person name="Albert R."/>
            <person name="Binder M."/>
            <person name="Bloem J."/>
            <person name="Labutti K."/>
            <person name="Salamov A."/>
            <person name="Andreopoulos B."/>
            <person name="Baker S."/>
            <person name="Barry K."/>
            <person name="Bills G."/>
            <person name="Bluhm B."/>
            <person name="Cannon C."/>
            <person name="Castanera R."/>
            <person name="Culley D."/>
            <person name="Daum C."/>
            <person name="Ezra D."/>
            <person name="Gonzalez J."/>
            <person name="Henrissat B."/>
            <person name="Kuo A."/>
            <person name="Liang C."/>
            <person name="Lipzen A."/>
            <person name="Lutzoni F."/>
            <person name="Magnuson J."/>
            <person name="Mondo S."/>
            <person name="Nolan M."/>
            <person name="Ohm R."/>
            <person name="Pangilinan J."/>
            <person name="Park H.-J."/>
            <person name="Ramirez L."/>
            <person name="Alfaro M."/>
            <person name="Sun H."/>
            <person name="Tritt A."/>
            <person name="Yoshinaga Y."/>
            <person name="Zwiers L.-H."/>
            <person name="Turgeon B."/>
            <person name="Goodwin S."/>
            <person name="Spatafora J."/>
            <person name="Crous P."/>
            <person name="Grigoriev I."/>
        </authorList>
    </citation>
    <scope>NUCLEOTIDE SEQUENCE</scope>
    <source>
        <strain evidence="3">CBS 133067</strain>
    </source>
</reference>
<keyword evidence="2" id="KW-0472">Membrane</keyword>
<comment type="caution">
    <text evidence="3">The sequence shown here is derived from an EMBL/GenBank/DDBJ whole genome shotgun (WGS) entry which is preliminary data.</text>
</comment>
<proteinExistence type="predicted"/>
<feature type="compositionally biased region" description="Polar residues" evidence="1">
    <location>
        <begin position="79"/>
        <end position="108"/>
    </location>
</feature>
<gene>
    <name evidence="3" type="ORF">NA57DRAFT_61651</name>
</gene>
<accession>A0A9P4I4Q7</accession>